<dbReference type="SUPFAM" id="SSF56112">
    <property type="entry name" value="Protein kinase-like (PK-like)"/>
    <property type="match status" value="1"/>
</dbReference>
<proteinExistence type="predicted"/>
<feature type="region of interest" description="Disordered" evidence="6">
    <location>
        <begin position="424"/>
        <end position="458"/>
    </location>
</feature>
<evidence type="ECO:0000256" key="5">
    <source>
        <dbReference type="PROSITE-ProRule" id="PRU10141"/>
    </source>
</evidence>
<dbReference type="GO" id="GO:0005524">
    <property type="term" value="F:ATP binding"/>
    <property type="evidence" value="ECO:0007669"/>
    <property type="project" value="UniProtKB-UniRule"/>
</dbReference>
<evidence type="ECO:0000256" key="4">
    <source>
        <dbReference type="ARBA" id="ARBA00022840"/>
    </source>
</evidence>
<dbReference type="InterPro" id="IPR011047">
    <property type="entry name" value="Quinoprotein_ADH-like_sf"/>
</dbReference>
<protein>
    <recommendedName>
        <fullName evidence="7">Protein kinase domain-containing protein</fullName>
    </recommendedName>
</protein>
<keyword evidence="1" id="KW-0808">Transferase</keyword>
<dbReference type="Proteomes" id="UP000637788">
    <property type="component" value="Unassembled WGS sequence"/>
</dbReference>
<dbReference type="PANTHER" id="PTHR43289">
    <property type="entry name" value="MITOGEN-ACTIVATED PROTEIN KINASE KINASE KINASE 20-RELATED"/>
    <property type="match status" value="1"/>
</dbReference>
<dbReference type="RefSeq" id="WP_189325923.1">
    <property type="nucleotide sequence ID" value="NZ_BMPQ01000026.1"/>
</dbReference>
<dbReference type="InterPro" id="IPR008271">
    <property type="entry name" value="Ser/Thr_kinase_AS"/>
</dbReference>
<dbReference type="InterPro" id="IPR017441">
    <property type="entry name" value="Protein_kinase_ATP_BS"/>
</dbReference>
<feature type="region of interest" description="Disordered" evidence="6">
    <location>
        <begin position="301"/>
        <end position="330"/>
    </location>
</feature>
<dbReference type="Gene3D" id="2.140.10.10">
    <property type="entry name" value="Quinoprotein alcohol dehydrogenase-like superfamily"/>
    <property type="match status" value="1"/>
</dbReference>
<comment type="caution">
    <text evidence="8">The sequence shown here is derived from an EMBL/GenBank/DDBJ whole genome shotgun (WGS) entry which is preliminary data.</text>
</comment>
<dbReference type="AlphaFoldDB" id="A0A917RCQ8"/>
<keyword evidence="9" id="KW-1185">Reference proteome</keyword>
<dbReference type="Gene3D" id="3.30.200.20">
    <property type="entry name" value="Phosphorylase Kinase, domain 1"/>
    <property type="match status" value="1"/>
</dbReference>
<dbReference type="SMART" id="SM00220">
    <property type="entry name" value="S_TKc"/>
    <property type="match status" value="1"/>
</dbReference>
<dbReference type="SUPFAM" id="SSF50998">
    <property type="entry name" value="Quinoprotein alcohol dehydrogenase-like"/>
    <property type="match status" value="1"/>
</dbReference>
<evidence type="ECO:0000256" key="1">
    <source>
        <dbReference type="ARBA" id="ARBA00022679"/>
    </source>
</evidence>
<dbReference type="Pfam" id="PF00069">
    <property type="entry name" value="Pkinase"/>
    <property type="match status" value="1"/>
</dbReference>
<dbReference type="InterPro" id="IPR018391">
    <property type="entry name" value="PQQ_b-propeller_rpt"/>
</dbReference>
<keyword evidence="4 5" id="KW-0067">ATP-binding</keyword>
<feature type="binding site" evidence="5">
    <location>
        <position position="43"/>
    </location>
    <ligand>
        <name>ATP</name>
        <dbReference type="ChEBI" id="CHEBI:30616"/>
    </ligand>
</feature>
<dbReference type="InterPro" id="IPR002372">
    <property type="entry name" value="PQQ_rpt_dom"/>
</dbReference>
<dbReference type="EMBL" id="BMPQ01000026">
    <property type="protein sequence ID" value="GGL00806.1"/>
    <property type="molecule type" value="Genomic_DNA"/>
</dbReference>
<dbReference type="CDD" id="cd14014">
    <property type="entry name" value="STKc_PknB_like"/>
    <property type="match status" value="1"/>
</dbReference>
<evidence type="ECO:0000259" key="7">
    <source>
        <dbReference type="PROSITE" id="PS50011"/>
    </source>
</evidence>
<dbReference type="InterPro" id="IPR011009">
    <property type="entry name" value="Kinase-like_dom_sf"/>
</dbReference>
<organism evidence="8 9">
    <name type="scientific">Streptomyces flaveus</name>
    <dbReference type="NCBI Taxonomy" id="66370"/>
    <lineage>
        <taxon>Bacteria</taxon>
        <taxon>Bacillati</taxon>
        <taxon>Actinomycetota</taxon>
        <taxon>Actinomycetes</taxon>
        <taxon>Kitasatosporales</taxon>
        <taxon>Streptomycetaceae</taxon>
        <taxon>Streptomyces</taxon>
        <taxon>Streptomyces aurantiacus group</taxon>
    </lineage>
</organism>
<feature type="domain" description="Protein kinase" evidence="7">
    <location>
        <begin position="15"/>
        <end position="278"/>
    </location>
</feature>
<keyword evidence="3" id="KW-0418">Kinase</keyword>
<reference evidence="8" key="1">
    <citation type="journal article" date="2014" name="Int. J. Syst. Evol. Microbiol.">
        <title>Complete genome sequence of Corynebacterium casei LMG S-19264T (=DSM 44701T), isolated from a smear-ripened cheese.</title>
        <authorList>
            <consortium name="US DOE Joint Genome Institute (JGI-PGF)"/>
            <person name="Walter F."/>
            <person name="Albersmeier A."/>
            <person name="Kalinowski J."/>
            <person name="Ruckert C."/>
        </authorList>
    </citation>
    <scope>NUCLEOTIDE SEQUENCE</scope>
    <source>
        <strain evidence="8">JCM 3035</strain>
    </source>
</reference>
<dbReference type="SMART" id="SM00564">
    <property type="entry name" value="PQQ"/>
    <property type="match status" value="6"/>
</dbReference>
<dbReference type="InterPro" id="IPR015943">
    <property type="entry name" value="WD40/YVTN_repeat-like_dom_sf"/>
</dbReference>
<dbReference type="Gene3D" id="2.130.10.10">
    <property type="entry name" value="YVTN repeat-like/Quinoprotein amine dehydrogenase"/>
    <property type="match status" value="1"/>
</dbReference>
<evidence type="ECO:0000313" key="8">
    <source>
        <dbReference type="EMBL" id="GGL00806.1"/>
    </source>
</evidence>
<reference evidence="8" key="2">
    <citation type="submission" date="2020-09" db="EMBL/GenBank/DDBJ databases">
        <authorList>
            <person name="Sun Q."/>
            <person name="Ohkuma M."/>
        </authorList>
    </citation>
    <scope>NUCLEOTIDE SEQUENCE</scope>
    <source>
        <strain evidence="8">JCM 3035</strain>
    </source>
</reference>
<evidence type="ECO:0000313" key="9">
    <source>
        <dbReference type="Proteomes" id="UP000637788"/>
    </source>
</evidence>
<keyword evidence="2 5" id="KW-0547">Nucleotide-binding</keyword>
<evidence type="ECO:0000256" key="6">
    <source>
        <dbReference type="SAM" id="MobiDB-lite"/>
    </source>
</evidence>
<gene>
    <name evidence="8" type="ORF">GCM10010094_71840</name>
</gene>
<dbReference type="Gene3D" id="1.10.510.10">
    <property type="entry name" value="Transferase(Phosphotransferase) domain 1"/>
    <property type="match status" value="1"/>
</dbReference>
<dbReference type="PANTHER" id="PTHR43289:SF34">
    <property type="entry name" value="SERINE_THREONINE-PROTEIN KINASE YBDM-RELATED"/>
    <property type="match status" value="1"/>
</dbReference>
<dbReference type="PROSITE" id="PS50011">
    <property type="entry name" value="PROTEIN_KINASE_DOM"/>
    <property type="match status" value="1"/>
</dbReference>
<evidence type="ECO:0000256" key="3">
    <source>
        <dbReference type="ARBA" id="ARBA00022777"/>
    </source>
</evidence>
<accession>A0A917RCQ8</accession>
<dbReference type="GO" id="GO:0004674">
    <property type="term" value="F:protein serine/threonine kinase activity"/>
    <property type="evidence" value="ECO:0007669"/>
    <property type="project" value="TreeGrafter"/>
</dbReference>
<sequence>METLQPDDPRELGSYRLLRRLGVGGMGRVYLARSPGGRTVAVKVVRPELAADVDFRRRFQHEVEIARAVSGRYTAPVVDAAPDASLPWLATSYVLGPDLTDVVEAHGALPEHTVRALGAGLAAALQEIHAAGLIHRDLKPSNVLLAADGPRVIDFGIARAVDGNRMTQTGVVVGSPGYMPPEQALGQDVGTAGDVFSLGAVLAFAATGRNVFGEGAASHAAMLYQIVHGEPDLTGIPQSLLGLIRACLLKDPAQRPAPAEIVGALAPGGVEGLLTNWLPSAVASTIATHAAGILDLEAPEAPEEQPAPGFGRPPTMQDGASVAAGTPGTDTPVPGYGTPATGMPVPGYGFPPAGVPAPGYGTPPAGTSPYAAGTPLPGTVQLGTGPANSSTPAPSRRRFLGLAAGGAAGVAVVGGSAAWWLSRDDGSPGTSAGGGKGGSDRPAGENFTTPPAGTAPQPLWHKSVAEESISTTLPLVTHDGLLLISGDPLVAYDVKTGKKRWSRPGVVRPNAQLLFSGGKLFLADGDYDGALVALDVRTGKEAWRSRLGKNLKLDATIAIDEKNVYVTVTDFSDAKSATDYRMGVAAISHTTRKTVWVQMRDWGTNNWDVEGTVSGKYFVYADSKYNLTVRDTATGGQLWTKKLGDDWSWTPTVASGLVFLPGDNLTALDAETGKTRWTLSPNGRRGFNDPTVIDGVLYISDYDDGVWAVNVKTGKKIWLCEDPGARRAPTTFLRAGATLYGASYKDEGGIFALVAKTGKSRWVYNDNKDPVEPFQVAISGNRLLVTHGYEIYSLPAV</sequence>
<dbReference type="InterPro" id="IPR000719">
    <property type="entry name" value="Prot_kinase_dom"/>
</dbReference>
<dbReference type="Pfam" id="PF13360">
    <property type="entry name" value="PQQ_2"/>
    <property type="match status" value="2"/>
</dbReference>
<dbReference type="PROSITE" id="PS00107">
    <property type="entry name" value="PROTEIN_KINASE_ATP"/>
    <property type="match status" value="1"/>
</dbReference>
<dbReference type="PROSITE" id="PS00108">
    <property type="entry name" value="PROTEIN_KINASE_ST"/>
    <property type="match status" value="1"/>
</dbReference>
<evidence type="ECO:0000256" key="2">
    <source>
        <dbReference type="ARBA" id="ARBA00022741"/>
    </source>
</evidence>
<name>A0A917RCQ8_9ACTN</name>